<name>A0ABV1KHF0_9PSEU</name>
<dbReference type="EMBL" id="JBEDNQ010000012">
    <property type="protein sequence ID" value="MEQ3553875.1"/>
    <property type="molecule type" value="Genomic_DNA"/>
</dbReference>
<dbReference type="CDD" id="cd16841">
    <property type="entry name" value="RraA_family"/>
    <property type="match status" value="1"/>
</dbReference>
<comment type="subunit">
    <text evidence="4">Homotrimer.</text>
</comment>
<reference evidence="13 14" key="1">
    <citation type="submission" date="2024-03" db="EMBL/GenBank/DDBJ databases">
        <title>Draft genome sequence of Pseudonocardia nematodicida JCM 31783.</title>
        <authorList>
            <person name="Butdee W."/>
            <person name="Duangmal K."/>
        </authorList>
    </citation>
    <scope>NUCLEOTIDE SEQUENCE [LARGE SCALE GENOMIC DNA]</scope>
    <source>
        <strain evidence="13 14">JCM 31783</strain>
    </source>
</reference>
<evidence type="ECO:0000313" key="13">
    <source>
        <dbReference type="EMBL" id="MEQ3553875.1"/>
    </source>
</evidence>
<evidence type="ECO:0000256" key="8">
    <source>
        <dbReference type="ARBA" id="ARBA00025046"/>
    </source>
</evidence>
<protein>
    <recommendedName>
        <fullName evidence="7">Putative 4-hydroxy-4-methyl-2-oxoglutarate aldolase</fullName>
        <ecNumber evidence="6">4.1.1.112</ecNumber>
        <ecNumber evidence="5">4.1.3.17</ecNumber>
    </recommendedName>
    <alternativeName>
        <fullName evidence="11">Oxaloacetate decarboxylase</fullName>
    </alternativeName>
    <alternativeName>
        <fullName evidence="9">Regulator of ribonuclease activity homolog</fullName>
    </alternativeName>
    <alternativeName>
        <fullName evidence="10">RraA-like protein</fullName>
    </alternativeName>
</protein>
<comment type="cofactor">
    <cofactor evidence="2">
        <name>a divalent metal cation</name>
        <dbReference type="ChEBI" id="CHEBI:60240"/>
    </cofactor>
</comment>
<evidence type="ECO:0000256" key="5">
    <source>
        <dbReference type="ARBA" id="ARBA00012213"/>
    </source>
</evidence>
<dbReference type="RefSeq" id="WP_349300949.1">
    <property type="nucleotide sequence ID" value="NZ_JBEDNQ010000012.1"/>
</dbReference>
<evidence type="ECO:0000256" key="1">
    <source>
        <dbReference type="ARBA" id="ARBA00001342"/>
    </source>
</evidence>
<evidence type="ECO:0000256" key="10">
    <source>
        <dbReference type="ARBA" id="ARBA00030169"/>
    </source>
</evidence>
<dbReference type="InterPro" id="IPR005493">
    <property type="entry name" value="RraA/RraA-like"/>
</dbReference>
<comment type="catalytic activity">
    <reaction evidence="1">
        <text>4-hydroxy-4-methyl-2-oxoglutarate = 2 pyruvate</text>
        <dbReference type="Rhea" id="RHEA:22748"/>
        <dbReference type="ChEBI" id="CHEBI:15361"/>
        <dbReference type="ChEBI" id="CHEBI:58276"/>
        <dbReference type="EC" id="4.1.3.17"/>
    </reaction>
</comment>
<comment type="function">
    <text evidence="8">Catalyzes the aldol cleavage of 4-hydroxy-4-methyl-2-oxoglutarate (HMG) into 2 molecules of pyruvate. Also contains a secondary oxaloacetate (OAA) decarboxylase activity due to the common pyruvate enolate transition state formed following C-C bond cleavage in the retro-aldol and decarboxylation reactions.</text>
</comment>
<dbReference type="EC" id="4.1.1.112" evidence="6"/>
<organism evidence="13 14">
    <name type="scientific">Pseudonocardia nematodicida</name>
    <dbReference type="NCBI Taxonomy" id="1206997"/>
    <lineage>
        <taxon>Bacteria</taxon>
        <taxon>Bacillati</taxon>
        <taxon>Actinomycetota</taxon>
        <taxon>Actinomycetes</taxon>
        <taxon>Pseudonocardiales</taxon>
        <taxon>Pseudonocardiaceae</taxon>
        <taxon>Pseudonocardia</taxon>
    </lineage>
</organism>
<evidence type="ECO:0000256" key="9">
    <source>
        <dbReference type="ARBA" id="ARBA00029596"/>
    </source>
</evidence>
<evidence type="ECO:0000256" key="11">
    <source>
        <dbReference type="ARBA" id="ARBA00032305"/>
    </source>
</evidence>
<dbReference type="PANTHER" id="PTHR33254:SF4">
    <property type="entry name" value="4-HYDROXY-4-METHYL-2-OXOGLUTARATE ALDOLASE 3-RELATED"/>
    <property type="match status" value="1"/>
</dbReference>
<dbReference type="EC" id="4.1.3.17" evidence="5"/>
<comment type="similarity">
    <text evidence="3">Belongs to the class II aldolase/RraA-like family.</text>
</comment>
<dbReference type="Proteomes" id="UP001494902">
    <property type="component" value="Unassembled WGS sequence"/>
</dbReference>
<evidence type="ECO:0000256" key="7">
    <source>
        <dbReference type="ARBA" id="ARBA00016549"/>
    </source>
</evidence>
<keyword evidence="14" id="KW-1185">Reference proteome</keyword>
<dbReference type="InterPro" id="IPR036704">
    <property type="entry name" value="RraA/RraA-like_sf"/>
</dbReference>
<evidence type="ECO:0000256" key="6">
    <source>
        <dbReference type="ARBA" id="ARBA00012947"/>
    </source>
</evidence>
<evidence type="ECO:0000256" key="4">
    <source>
        <dbReference type="ARBA" id="ARBA00011233"/>
    </source>
</evidence>
<gene>
    <name evidence="13" type="ORF">WIS52_25650</name>
</gene>
<dbReference type="SUPFAM" id="SSF89562">
    <property type="entry name" value="RraA-like"/>
    <property type="match status" value="1"/>
</dbReference>
<evidence type="ECO:0000256" key="2">
    <source>
        <dbReference type="ARBA" id="ARBA00001968"/>
    </source>
</evidence>
<dbReference type="Gene3D" id="3.50.30.40">
    <property type="entry name" value="Ribonuclease E inhibitor RraA/RraA-like"/>
    <property type="match status" value="1"/>
</dbReference>
<sequence length="202" mass="21109">MTANQAVPAPEQDLLARLRSLPAANVGDAQERLNVMEPEISAMWRGARVVGPAFTVLTAGGDNAAIHQALEEASAGDVLVIDGQAATHRALIGELIAGRARAKGIAGFVIDGAVRDVHDLEELGFPVWARATTPAGPYRNGPGYLQRDVSVGRVVVHPGDVIVADDDGVVVVRHQDLAVTTEAAEAKYAQESGQRDAIVSPA</sequence>
<comment type="caution">
    <text evidence="13">The sequence shown here is derived from an EMBL/GenBank/DDBJ whole genome shotgun (WGS) entry which is preliminary data.</text>
</comment>
<accession>A0ABV1KHF0</accession>
<evidence type="ECO:0000313" key="14">
    <source>
        <dbReference type="Proteomes" id="UP001494902"/>
    </source>
</evidence>
<dbReference type="PANTHER" id="PTHR33254">
    <property type="entry name" value="4-HYDROXY-4-METHYL-2-OXOGLUTARATE ALDOLASE 3-RELATED"/>
    <property type="match status" value="1"/>
</dbReference>
<dbReference type="Pfam" id="PF03737">
    <property type="entry name" value="RraA-like"/>
    <property type="match status" value="1"/>
</dbReference>
<proteinExistence type="inferred from homology"/>
<comment type="catalytic activity">
    <reaction evidence="12">
        <text>oxaloacetate + H(+) = pyruvate + CO2</text>
        <dbReference type="Rhea" id="RHEA:15641"/>
        <dbReference type="ChEBI" id="CHEBI:15361"/>
        <dbReference type="ChEBI" id="CHEBI:15378"/>
        <dbReference type="ChEBI" id="CHEBI:16452"/>
        <dbReference type="ChEBI" id="CHEBI:16526"/>
        <dbReference type="EC" id="4.1.1.112"/>
    </reaction>
</comment>
<evidence type="ECO:0000256" key="12">
    <source>
        <dbReference type="ARBA" id="ARBA00047973"/>
    </source>
</evidence>
<evidence type="ECO:0000256" key="3">
    <source>
        <dbReference type="ARBA" id="ARBA00008621"/>
    </source>
</evidence>